<proteinExistence type="predicted"/>
<comment type="caution">
    <text evidence="3">The sequence shown here is derived from an EMBL/GenBank/DDBJ whole genome shotgun (WGS) entry which is preliminary data.</text>
</comment>
<name>A0ABT5R220_9GAMM</name>
<evidence type="ECO:0000256" key="1">
    <source>
        <dbReference type="SAM" id="MobiDB-lite"/>
    </source>
</evidence>
<keyword evidence="2" id="KW-0732">Signal</keyword>
<dbReference type="Proteomes" id="UP001149400">
    <property type="component" value="Unassembled WGS sequence"/>
</dbReference>
<protein>
    <submittedName>
        <fullName evidence="3">Uncharacterized protein</fullName>
    </submittedName>
</protein>
<dbReference type="EMBL" id="JAJUBC010000015">
    <property type="protein sequence ID" value="MDD1794205.1"/>
    <property type="molecule type" value="Genomic_DNA"/>
</dbReference>
<evidence type="ECO:0000313" key="4">
    <source>
        <dbReference type="Proteomes" id="UP001149400"/>
    </source>
</evidence>
<gene>
    <name evidence="3" type="ORF">LRP50_13775</name>
</gene>
<accession>A0ABT5R220</accession>
<feature type="signal peptide" evidence="2">
    <location>
        <begin position="1"/>
        <end position="18"/>
    </location>
</feature>
<sequence length="579" mass="65961">MRIALPLLIWLASFIALADDFKDQISFSEYQTTSIPMNSEEHWDYVTRYDIPLTLDAVSNYTSRYGLETIIRERTIQNNSGGCGHSPACAILLPFYLIDMMLTTEVKVDEVIFYQNNVRLFHVQYSKPDGVLITIEFNSVTTRTSHLLRKTVIGLNQNSLIDLSNEIMSQLPNLKTEAHLEQFTDDLSGLSYRGSNTELERAQLDKTSNLLKSETLSEPQLMALFTRWCDIINASNEHADKAYSPLNLVPYSSGISQGIHATELLDCIIDSKEKSASEETAHSDHPSSGAISPKIQKDIDRLVELQEQALTQLASFQPQKWTNLTEQFFKTYLPLKSEPVLTTSHQLLHIYKGWFLNGHISTADYIVLAQAYPEISAPLRDQLSVKHSNVLDARLALIKDGIYPPLATLTEMKESQIRITDSVAKTLSVLYWQSHYPNESFLYFSRQDKDLEKQAYILYFLNPLPLQLRQSLPFENGDTDGHLAWKVAILDKEIEGLAGNLYQRPRSDDSSPDTPENTSNRVDEQGNAHFSDLIWYALSFHPEKEQKISHLVEMAKAKEKEEEEEESWLNRGHNLLENL</sequence>
<feature type="region of interest" description="Disordered" evidence="1">
    <location>
        <begin position="501"/>
        <end position="523"/>
    </location>
</feature>
<dbReference type="RefSeq" id="WP_274165039.1">
    <property type="nucleotide sequence ID" value="NZ_JAJUBC010000015.1"/>
</dbReference>
<keyword evidence="4" id="KW-1185">Reference proteome</keyword>
<organism evidence="3 4">
    <name type="scientific">Enterovibrio gelatinilyticus</name>
    <dbReference type="NCBI Taxonomy" id="2899819"/>
    <lineage>
        <taxon>Bacteria</taxon>
        <taxon>Pseudomonadati</taxon>
        <taxon>Pseudomonadota</taxon>
        <taxon>Gammaproteobacteria</taxon>
        <taxon>Vibrionales</taxon>
        <taxon>Vibrionaceae</taxon>
        <taxon>Enterovibrio</taxon>
    </lineage>
</organism>
<reference evidence="3" key="1">
    <citation type="submission" date="2021-12" db="EMBL/GenBank/DDBJ databases">
        <title>Enterovibrio ZSDZ35 sp. nov. and Enterovibrio ZSDZ42 sp. nov., isolated from coastal seawater in Qingdao.</title>
        <authorList>
            <person name="Zhang P."/>
        </authorList>
    </citation>
    <scope>NUCLEOTIDE SEQUENCE</scope>
    <source>
        <strain evidence="3">ZSDZ42</strain>
    </source>
</reference>
<feature type="region of interest" description="Disordered" evidence="1">
    <location>
        <begin position="559"/>
        <end position="579"/>
    </location>
</feature>
<evidence type="ECO:0000256" key="2">
    <source>
        <dbReference type="SAM" id="SignalP"/>
    </source>
</evidence>
<evidence type="ECO:0000313" key="3">
    <source>
        <dbReference type="EMBL" id="MDD1794205.1"/>
    </source>
</evidence>
<feature type="chain" id="PRO_5047019950" evidence="2">
    <location>
        <begin position="19"/>
        <end position="579"/>
    </location>
</feature>